<reference evidence="2" key="1">
    <citation type="submission" date="2021-06" db="EMBL/GenBank/DDBJ databases">
        <authorList>
            <person name="Criscuolo A."/>
        </authorList>
    </citation>
    <scope>NUCLEOTIDE SEQUENCE</scope>
    <source>
        <strain evidence="2">CIP111600</strain>
    </source>
</reference>
<proteinExistence type="predicted"/>
<dbReference type="Proteomes" id="UP000693672">
    <property type="component" value="Unassembled WGS sequence"/>
</dbReference>
<protein>
    <recommendedName>
        <fullName evidence="4">YmaF family protein</fullName>
    </recommendedName>
</protein>
<keyword evidence="3" id="KW-1185">Reference proteome</keyword>
<name>A0A916JU01_9BACL</name>
<dbReference type="Pfam" id="PF12788">
    <property type="entry name" value="YmaF"/>
    <property type="match status" value="1"/>
</dbReference>
<evidence type="ECO:0000313" key="2">
    <source>
        <dbReference type="EMBL" id="CAG7602043.1"/>
    </source>
</evidence>
<dbReference type="AlphaFoldDB" id="A0A916JU01"/>
<dbReference type="InterPro" id="IPR024307">
    <property type="entry name" value="YmaF"/>
</dbReference>
<feature type="region of interest" description="Disordered" evidence="1">
    <location>
        <begin position="111"/>
        <end position="132"/>
    </location>
</feature>
<comment type="caution">
    <text evidence="2">The sequence shown here is derived from an EMBL/GenBank/DDBJ whole genome shotgun (WGS) entry which is preliminary data.</text>
</comment>
<evidence type="ECO:0000313" key="3">
    <source>
        <dbReference type="Proteomes" id="UP000693672"/>
    </source>
</evidence>
<gene>
    <name evidence="2" type="ORF">PAESOLCIP111_00471</name>
</gene>
<sequence>MDKESAMPQQKVREQPAHAHFYRAVTSVSLGHSHILEFYVYPANGDAYDGHQHNYQGHTMVNRGHFHRVIGTTGPAIPLPDGSHIHEVYDRVDDEPFSFQGGYYSTETGIPRHEHTFEGPTGPGIGYWPPGW</sequence>
<dbReference type="RefSeq" id="WP_218090314.1">
    <property type="nucleotide sequence ID" value="NZ_CAJVAS010000002.1"/>
</dbReference>
<accession>A0A916JU01</accession>
<evidence type="ECO:0008006" key="4">
    <source>
        <dbReference type="Google" id="ProtNLM"/>
    </source>
</evidence>
<dbReference type="EMBL" id="CAJVAS010000002">
    <property type="protein sequence ID" value="CAG7602043.1"/>
    <property type="molecule type" value="Genomic_DNA"/>
</dbReference>
<evidence type="ECO:0000256" key="1">
    <source>
        <dbReference type="SAM" id="MobiDB-lite"/>
    </source>
</evidence>
<organism evidence="2 3">
    <name type="scientific">Paenibacillus solanacearum</name>
    <dbReference type="NCBI Taxonomy" id="2048548"/>
    <lineage>
        <taxon>Bacteria</taxon>
        <taxon>Bacillati</taxon>
        <taxon>Bacillota</taxon>
        <taxon>Bacilli</taxon>
        <taxon>Bacillales</taxon>
        <taxon>Paenibacillaceae</taxon>
        <taxon>Paenibacillus</taxon>
    </lineage>
</organism>